<evidence type="ECO:0000313" key="2">
    <source>
        <dbReference type="EMBL" id="VAW57563.1"/>
    </source>
</evidence>
<name>A0A3B0WZ66_9ZZZZ</name>
<organism evidence="2">
    <name type="scientific">hydrothermal vent metagenome</name>
    <dbReference type="NCBI Taxonomy" id="652676"/>
    <lineage>
        <taxon>unclassified sequences</taxon>
        <taxon>metagenomes</taxon>
        <taxon>ecological metagenomes</taxon>
    </lineage>
</organism>
<proteinExistence type="predicted"/>
<sequence length="744" mass="84321">MQENAIAKKHFSSQQILYWHPSLNVYILENHDILLISASQELYLSAEQFPYFSEIDGLKSADEILQFSKIQKQSALFFYQINQLSDSGLLINAPLKAHYQRPNFDDNLNNVLIGYHMLSNNCQSINLSALSDKKMAMVKSLLLKAVENIEPELKNKINCQQPLSLILVDEFIDLRISKLNIQGYFLIIKITGQKIWVSPLFTNNEMVLLLRLQKQILDNQPVRKWLMSKWPEKAHSFAFSVDNGFSEKHCHELTQLVVAQMKLDVQRKLVIYDVKNKQQQYHIVPSSYNVTQDFAKQLNSPIALKNCISRFNSDGGSRSVSAEYTVKQLLSLVSPVTGVINTLEVLEDTTDNPVKIYRTGFFKPQDKIISGDFDPTSFAQTCLGKGVSHIQSKASGLSEAIERYCALYQNDIPLFKSTQSLIKQSGKRCLAYHDLQPFSELQYKNFNNSKHPDSMLKQAVKSYKNNSIHWLPTWSLSHNESVYVPLSQCFSHIPFNDDQFGRWHSNGCAAGNTLEEAILQALFELIERDATAIWWYNRVPRPAFDLSQLDPDNLAKLSATLSPNENTGHDFWVLDLTNDLGIPVMAGIGKDKNTGGWIMGFGCHLNPEMAAQRALTELCQLIPIRDQNGAPFDFNAIKDAPYLYADESAKASPLALSNNNESNDDIKQNILSIVDRLDNFSLDTLILNYSRAYIPLNTAKVFVPGLCHIWPQLANERLYHVPVSEGWLDVANTENSINQQALYI</sequence>
<dbReference type="Gene3D" id="3.30.1330.230">
    <property type="match status" value="1"/>
</dbReference>
<protein>
    <submittedName>
        <fullName evidence="2">TOMM biosynthesis cyclodehydratase (Protein C) / TOMM biosynthesis docking scaffold (Protein D)</fullName>
    </submittedName>
</protein>
<dbReference type="Gene3D" id="3.30.40.250">
    <property type="match status" value="1"/>
</dbReference>
<dbReference type="Gene3D" id="3.30.160.660">
    <property type="match status" value="1"/>
</dbReference>
<reference evidence="2" key="1">
    <citation type="submission" date="2018-06" db="EMBL/GenBank/DDBJ databases">
        <authorList>
            <person name="Zhirakovskaya E."/>
        </authorList>
    </citation>
    <scope>NUCLEOTIDE SEQUENCE</scope>
</reference>
<feature type="domain" description="YcaO" evidence="1">
    <location>
        <begin position="384"/>
        <end position="744"/>
    </location>
</feature>
<dbReference type="Pfam" id="PF02624">
    <property type="entry name" value="YcaO"/>
    <property type="match status" value="1"/>
</dbReference>
<dbReference type="NCBIfam" id="TIGR00702">
    <property type="entry name" value="YcaO-type kinase domain"/>
    <property type="match status" value="1"/>
</dbReference>
<evidence type="ECO:0000259" key="1">
    <source>
        <dbReference type="PROSITE" id="PS51664"/>
    </source>
</evidence>
<dbReference type="InterPro" id="IPR003776">
    <property type="entry name" value="YcaO-like_dom"/>
</dbReference>
<accession>A0A3B0WZ66</accession>
<dbReference type="EMBL" id="UOFF01000420">
    <property type="protein sequence ID" value="VAW57563.1"/>
    <property type="molecule type" value="Genomic_DNA"/>
</dbReference>
<dbReference type="AlphaFoldDB" id="A0A3B0WZ66"/>
<dbReference type="PROSITE" id="PS51664">
    <property type="entry name" value="YCAO"/>
    <property type="match status" value="1"/>
</dbReference>
<dbReference type="PANTHER" id="PTHR37809:SF1">
    <property type="entry name" value="RIBOSOMAL PROTEIN S12 METHYLTHIOTRANSFERASE ACCESSORY FACTOR YCAO"/>
    <property type="match status" value="1"/>
</dbReference>
<dbReference type="PANTHER" id="PTHR37809">
    <property type="entry name" value="RIBOSOMAL PROTEIN S12 METHYLTHIOTRANSFERASE ACCESSORY FACTOR YCAO"/>
    <property type="match status" value="1"/>
</dbReference>
<gene>
    <name evidence="2" type="ORF">MNBD_GAMMA07-2379</name>
</gene>